<evidence type="ECO:0000256" key="4">
    <source>
        <dbReference type="HAMAP-Rule" id="MF_01411"/>
    </source>
</evidence>
<evidence type="ECO:0000259" key="5">
    <source>
        <dbReference type="Pfam" id="PF03968"/>
    </source>
</evidence>
<dbReference type="EMBL" id="VWPK01000071">
    <property type="protein sequence ID" value="KAA5608700.1"/>
    <property type="molecule type" value="Genomic_DNA"/>
</dbReference>
<comment type="subunit">
    <text evidence="4">Component of the lipopolysaccharide transport and assembly complex.</text>
</comment>
<keyword evidence="1 4" id="KW-0732">Signal</keyword>
<evidence type="ECO:0000256" key="1">
    <source>
        <dbReference type="ARBA" id="ARBA00022729"/>
    </source>
</evidence>
<dbReference type="InterPro" id="IPR050218">
    <property type="entry name" value="LptD"/>
</dbReference>
<evidence type="ECO:0000256" key="2">
    <source>
        <dbReference type="ARBA" id="ARBA00023136"/>
    </source>
</evidence>
<dbReference type="GO" id="GO:0015920">
    <property type="term" value="P:lipopolysaccharide transport"/>
    <property type="evidence" value="ECO:0007669"/>
    <property type="project" value="InterPro"/>
</dbReference>
<name>A0A5M6IKC6_9PROT</name>
<proteinExistence type="inferred from homology"/>
<dbReference type="PANTHER" id="PTHR30189:SF1">
    <property type="entry name" value="LPS-ASSEMBLY PROTEIN LPTD"/>
    <property type="match status" value="1"/>
</dbReference>
<dbReference type="InterPro" id="IPR020889">
    <property type="entry name" value="LipoPS_assembly_LptD"/>
</dbReference>
<keyword evidence="2 4" id="KW-0472">Membrane</keyword>
<dbReference type="AlphaFoldDB" id="A0A5M6IKC6"/>
<sequence>MAYLRRDGAALRRLLLGATLAALGSGLPGGIAWAQLGALGTSKSPPISRDEPVFYQADAVEYDRDTANVILSGHVEIWQGDRVLRADRVTYDRNTGVAAAIGNVALVEPDGQVLFAEYAELSQGMRDGVLRDMRALLPENGRLAANGARRTDGTINELSRAVYTTCNLCASDPNAPPLWDIRARAAVQDGEHKQIEYHDAVVDFLGVPAMYLPFLSHPDPSQKRASGLLVPSAGYSTHLGAFASIPYYWVIDGRSDATIAPIFSSMQGGGLNLQYRQLFNNGRFTLEGSVANDNDQLGGHVFARGDFAIDEIWRWGFDINRASSQEYMRDYRIRGGTDQVLTSQVWLEGFGQGSYTRLDARAYQGLTGTVITSRLPYVLPRWQYSYFGEPDALGGRFSLDAGAFNVLRDEGTSTQRGRLSLNWDRPFTGQYGDLWNLTLHVDNAVYAAHGFTQEPNFGTADAVQSAQSMPTAAVMVRLPLARDAGDWGTQTIEPIAQLIVAPNGSKYLNTSTRIPNEDSLDQELTDANLFSLNRFPGVDRLEGGVRANVALKAGWNFPGGKSVDGLVGQSYRMQKSSPWVVGSGLENQASDIVSRVTFTPGPWVDLTARARFDPHQSMNVRFADLLASAGPSWLRFSTGYAYSSVNPYYYYDIPPTGSYLVPSGKSATSPYEVPRNEIIVGANLKLGRWSLGGSARADLRLHEMTTLAGSASYENECFIFSMVYYKRYTSLVNDSGASALLFQITLKTVGQFGFHAM</sequence>
<gene>
    <name evidence="4" type="primary">lptD</name>
    <name evidence="7" type="ORF">F1189_27840</name>
</gene>
<organism evidence="7 8">
    <name type="scientific">Rhodovastum atsumiense</name>
    <dbReference type="NCBI Taxonomy" id="504468"/>
    <lineage>
        <taxon>Bacteria</taxon>
        <taxon>Pseudomonadati</taxon>
        <taxon>Pseudomonadota</taxon>
        <taxon>Alphaproteobacteria</taxon>
        <taxon>Acetobacterales</taxon>
        <taxon>Acetobacteraceae</taxon>
        <taxon>Rhodovastum</taxon>
    </lineage>
</organism>
<evidence type="ECO:0000313" key="7">
    <source>
        <dbReference type="EMBL" id="KAA5608700.1"/>
    </source>
</evidence>
<comment type="caution">
    <text evidence="4">Lacks conserved residue(s) required for the propagation of feature annotation.</text>
</comment>
<comment type="function">
    <text evidence="4">Involved in the assembly of lipopolysaccharide (LPS) at the surface of the outer membrane.</text>
</comment>
<dbReference type="GO" id="GO:0009279">
    <property type="term" value="C:cell outer membrane"/>
    <property type="evidence" value="ECO:0007669"/>
    <property type="project" value="UniProtKB-SubCell"/>
</dbReference>
<dbReference type="Gene3D" id="2.60.450.10">
    <property type="entry name" value="Lipopolysaccharide (LPS) transport protein A like domain"/>
    <property type="match status" value="1"/>
</dbReference>
<dbReference type="Pfam" id="PF03968">
    <property type="entry name" value="LptD_N"/>
    <property type="match status" value="1"/>
</dbReference>
<dbReference type="InterPro" id="IPR005653">
    <property type="entry name" value="OstA-like_N"/>
</dbReference>
<keyword evidence="8" id="KW-1185">Reference proteome</keyword>
<feature type="domain" description="Organic solvent tolerance-like N-terminal" evidence="5">
    <location>
        <begin position="56"/>
        <end position="96"/>
    </location>
</feature>
<dbReference type="PANTHER" id="PTHR30189">
    <property type="entry name" value="LPS-ASSEMBLY PROTEIN"/>
    <property type="match status" value="1"/>
</dbReference>
<evidence type="ECO:0000256" key="3">
    <source>
        <dbReference type="ARBA" id="ARBA00023237"/>
    </source>
</evidence>
<dbReference type="GO" id="GO:1990351">
    <property type="term" value="C:transporter complex"/>
    <property type="evidence" value="ECO:0007669"/>
    <property type="project" value="TreeGrafter"/>
</dbReference>
<dbReference type="Proteomes" id="UP000325255">
    <property type="component" value="Unassembled WGS sequence"/>
</dbReference>
<comment type="similarity">
    <text evidence="4">Belongs to the LptD family.</text>
</comment>
<dbReference type="GO" id="GO:0043165">
    <property type="term" value="P:Gram-negative-bacterium-type cell outer membrane assembly"/>
    <property type="evidence" value="ECO:0007669"/>
    <property type="project" value="UniProtKB-UniRule"/>
</dbReference>
<protein>
    <recommendedName>
        <fullName evidence="4">LPS-assembly protein LptD</fullName>
    </recommendedName>
</protein>
<dbReference type="InterPro" id="IPR007543">
    <property type="entry name" value="LptD_C"/>
</dbReference>
<feature type="domain" description="LptD C-terminal" evidence="6">
    <location>
        <begin position="300"/>
        <end position="651"/>
    </location>
</feature>
<evidence type="ECO:0000259" key="6">
    <source>
        <dbReference type="Pfam" id="PF04453"/>
    </source>
</evidence>
<dbReference type="RefSeq" id="WP_150045150.1">
    <property type="nucleotide sequence ID" value="NZ_OW485601.1"/>
</dbReference>
<accession>A0A5M6IKC6</accession>
<comment type="subcellular location">
    <subcellularLocation>
        <location evidence="4">Cell outer membrane</location>
    </subcellularLocation>
</comment>
<dbReference type="OrthoDB" id="9760225at2"/>
<dbReference type="HAMAP" id="MF_01411">
    <property type="entry name" value="LPS_assembly_LptD"/>
    <property type="match status" value="1"/>
</dbReference>
<keyword evidence="3 4" id="KW-0998">Cell outer membrane</keyword>
<comment type="caution">
    <text evidence="7">The sequence shown here is derived from an EMBL/GenBank/DDBJ whole genome shotgun (WGS) entry which is preliminary data.</text>
</comment>
<dbReference type="Pfam" id="PF04453">
    <property type="entry name" value="LptD"/>
    <property type="match status" value="1"/>
</dbReference>
<evidence type="ECO:0000313" key="8">
    <source>
        <dbReference type="Proteomes" id="UP000325255"/>
    </source>
</evidence>
<reference evidence="7 8" key="1">
    <citation type="submission" date="2019-09" db="EMBL/GenBank/DDBJ databases">
        <title>Genome sequence of Rhodovastum atsumiense, a diverse member of the Acetobacteraceae family of non-sulfur purple photosynthetic bacteria.</title>
        <authorList>
            <person name="Meyer T."/>
            <person name="Kyndt J."/>
        </authorList>
    </citation>
    <scope>NUCLEOTIDE SEQUENCE [LARGE SCALE GENOMIC DNA]</scope>
    <source>
        <strain evidence="7 8">DSM 21279</strain>
    </source>
</reference>